<comment type="caution">
    <text evidence="2">The sequence shown here is derived from an EMBL/GenBank/DDBJ whole genome shotgun (WGS) entry which is preliminary data.</text>
</comment>
<dbReference type="Gene3D" id="3.40.50.720">
    <property type="entry name" value="NAD(P)-binding Rossmann-like Domain"/>
    <property type="match status" value="1"/>
</dbReference>
<feature type="domain" description="NAD(P)-binding" evidence="1">
    <location>
        <begin position="22"/>
        <end position="177"/>
    </location>
</feature>
<dbReference type="Pfam" id="PF13460">
    <property type="entry name" value="NAD_binding_10"/>
    <property type="match status" value="1"/>
</dbReference>
<dbReference type="PANTHER" id="PTHR43355">
    <property type="entry name" value="FLAVIN REDUCTASE (NADPH)"/>
    <property type="match status" value="1"/>
</dbReference>
<dbReference type="RefSeq" id="WP_113889093.1">
    <property type="nucleotide sequence ID" value="NZ_QNRK01000009.1"/>
</dbReference>
<dbReference type="InterPro" id="IPR016040">
    <property type="entry name" value="NAD(P)-bd_dom"/>
</dbReference>
<dbReference type="OrthoDB" id="7352421at2"/>
<name>A0A366FIK2_9HYPH</name>
<evidence type="ECO:0000259" key="1">
    <source>
        <dbReference type="Pfam" id="PF13460"/>
    </source>
</evidence>
<dbReference type="AlphaFoldDB" id="A0A366FIK2"/>
<dbReference type="PANTHER" id="PTHR43355:SF7">
    <property type="entry name" value="NAD(P)-BINDING DOMAIN-CONTAINING PROTEIN"/>
    <property type="match status" value="1"/>
</dbReference>
<organism evidence="2 3">
    <name type="scientific">Roseiarcus fermentans</name>
    <dbReference type="NCBI Taxonomy" id="1473586"/>
    <lineage>
        <taxon>Bacteria</taxon>
        <taxon>Pseudomonadati</taxon>
        <taxon>Pseudomonadota</taxon>
        <taxon>Alphaproteobacteria</taxon>
        <taxon>Hyphomicrobiales</taxon>
        <taxon>Roseiarcaceae</taxon>
        <taxon>Roseiarcus</taxon>
    </lineage>
</organism>
<dbReference type="EMBL" id="QNRK01000009">
    <property type="protein sequence ID" value="RBP14417.1"/>
    <property type="molecule type" value="Genomic_DNA"/>
</dbReference>
<gene>
    <name evidence="2" type="ORF">DFR50_109171</name>
</gene>
<evidence type="ECO:0000313" key="3">
    <source>
        <dbReference type="Proteomes" id="UP000253529"/>
    </source>
</evidence>
<dbReference type="Proteomes" id="UP000253529">
    <property type="component" value="Unassembled WGS sequence"/>
</dbReference>
<dbReference type="InterPro" id="IPR036291">
    <property type="entry name" value="NAD(P)-bd_dom_sf"/>
</dbReference>
<proteinExistence type="predicted"/>
<sequence>MTMAETVEDPHATSGRRVLVLGAAGNLGRRVAASALAANHRVTAFVRSRATLEERWRAPLPAAMRVVEGDVLDRARLGPAMRDCDVVVSCAGNAFDGDSFVQLFDAVASTAEAALGRGGRVWMLAGLAVLDIPGAGRRGLHLPGVPRAYRAHGVNLRRLQRSALAWTLACPGPMIPATDTTGRFALRASIDTVAVEPPGWLRFTPDIALALFLKSKVPTLTATYEDVAQVIVDRLFDDALAGHRVGFALPAGETLRKAGWRPGRRSAVE</sequence>
<protein>
    <recommendedName>
        <fullName evidence="1">NAD(P)-binding domain-containing protein</fullName>
    </recommendedName>
</protein>
<dbReference type="GO" id="GO:0016646">
    <property type="term" value="F:oxidoreductase activity, acting on the CH-NH group of donors, NAD or NADP as acceptor"/>
    <property type="evidence" value="ECO:0007669"/>
    <property type="project" value="TreeGrafter"/>
</dbReference>
<reference evidence="2 3" key="1">
    <citation type="submission" date="2018-06" db="EMBL/GenBank/DDBJ databases">
        <title>Genomic Encyclopedia of Type Strains, Phase IV (KMG-IV): sequencing the most valuable type-strain genomes for metagenomic binning, comparative biology and taxonomic classification.</title>
        <authorList>
            <person name="Goeker M."/>
        </authorList>
    </citation>
    <scope>NUCLEOTIDE SEQUENCE [LARGE SCALE GENOMIC DNA]</scope>
    <source>
        <strain evidence="2 3">DSM 24875</strain>
    </source>
</reference>
<accession>A0A366FIK2</accession>
<dbReference type="SUPFAM" id="SSF51735">
    <property type="entry name" value="NAD(P)-binding Rossmann-fold domains"/>
    <property type="match status" value="1"/>
</dbReference>
<evidence type="ECO:0000313" key="2">
    <source>
        <dbReference type="EMBL" id="RBP14417.1"/>
    </source>
</evidence>
<dbReference type="InterPro" id="IPR051606">
    <property type="entry name" value="Polyketide_Oxido-like"/>
</dbReference>
<keyword evidence="3" id="KW-1185">Reference proteome</keyword>